<evidence type="ECO:0000313" key="7">
    <source>
        <dbReference type="EMBL" id="SEB39849.1"/>
    </source>
</evidence>
<dbReference type="InterPro" id="IPR003593">
    <property type="entry name" value="AAA+_ATPase"/>
</dbReference>
<dbReference type="PROSITE" id="PS00676">
    <property type="entry name" value="SIGMA54_INTERACT_2"/>
    <property type="match status" value="1"/>
</dbReference>
<gene>
    <name evidence="7" type="ORF">SAMN05443244_0266</name>
</gene>
<dbReference type="GO" id="GO:0006355">
    <property type="term" value="P:regulation of DNA-templated transcription"/>
    <property type="evidence" value="ECO:0007669"/>
    <property type="project" value="InterPro"/>
</dbReference>
<evidence type="ECO:0000313" key="8">
    <source>
        <dbReference type="Proteomes" id="UP000182409"/>
    </source>
</evidence>
<organism evidence="7 8">
    <name type="scientific">Terriglobus roseus</name>
    <dbReference type="NCBI Taxonomy" id="392734"/>
    <lineage>
        <taxon>Bacteria</taxon>
        <taxon>Pseudomonadati</taxon>
        <taxon>Acidobacteriota</taxon>
        <taxon>Terriglobia</taxon>
        <taxon>Terriglobales</taxon>
        <taxon>Acidobacteriaceae</taxon>
        <taxon>Terriglobus</taxon>
    </lineage>
</organism>
<keyword evidence="7" id="KW-0456">Lyase</keyword>
<evidence type="ECO:0000256" key="1">
    <source>
        <dbReference type="ARBA" id="ARBA00022741"/>
    </source>
</evidence>
<dbReference type="PROSITE" id="PS00675">
    <property type="entry name" value="SIGMA54_INTERACT_1"/>
    <property type="match status" value="1"/>
</dbReference>
<dbReference type="Pfam" id="PF00158">
    <property type="entry name" value="Sigma54_activat"/>
    <property type="match status" value="1"/>
</dbReference>
<protein>
    <submittedName>
        <fullName evidence="7">Formate hydrogenlyase transcriptional activator</fullName>
    </submittedName>
</protein>
<dbReference type="Gene3D" id="3.40.50.300">
    <property type="entry name" value="P-loop containing nucleotide triphosphate hydrolases"/>
    <property type="match status" value="1"/>
</dbReference>
<dbReference type="PROSITE" id="PS50045">
    <property type="entry name" value="SIGMA54_INTERACT_4"/>
    <property type="match status" value="1"/>
</dbReference>
<dbReference type="RefSeq" id="WP_074651997.1">
    <property type="nucleotide sequence ID" value="NZ_FNSD01000001.1"/>
</dbReference>
<dbReference type="PANTHER" id="PTHR32071:SF123">
    <property type="entry name" value="DNA-BINDING TRANSCRIPTIONAL ACTIVATOR HYFR-RELATED"/>
    <property type="match status" value="1"/>
</dbReference>
<dbReference type="InterPro" id="IPR025662">
    <property type="entry name" value="Sigma_54_int_dom_ATP-bd_1"/>
</dbReference>
<dbReference type="Gene3D" id="1.10.10.60">
    <property type="entry name" value="Homeodomain-like"/>
    <property type="match status" value="1"/>
</dbReference>
<keyword evidence="2" id="KW-0067">ATP-binding</keyword>
<dbReference type="InterPro" id="IPR025943">
    <property type="entry name" value="Sigma_54_int_dom_ATP-bd_2"/>
</dbReference>
<reference evidence="7 8" key="1">
    <citation type="submission" date="2016-10" db="EMBL/GenBank/DDBJ databases">
        <authorList>
            <person name="de Groot N.N."/>
        </authorList>
    </citation>
    <scope>NUCLEOTIDE SEQUENCE [LARGE SCALE GENOMIC DNA]</scope>
    <source>
        <strain evidence="7 8">AB35.6</strain>
    </source>
</reference>
<dbReference type="SUPFAM" id="SSF46689">
    <property type="entry name" value="Homeodomain-like"/>
    <property type="match status" value="1"/>
</dbReference>
<evidence type="ECO:0000256" key="3">
    <source>
        <dbReference type="ARBA" id="ARBA00023015"/>
    </source>
</evidence>
<evidence type="ECO:0000259" key="6">
    <source>
        <dbReference type="PROSITE" id="PS50045"/>
    </source>
</evidence>
<dbReference type="Gene3D" id="1.10.8.60">
    <property type="match status" value="1"/>
</dbReference>
<dbReference type="AlphaFoldDB" id="A0A1H4J0L5"/>
<name>A0A1H4J0L5_9BACT</name>
<dbReference type="PROSITE" id="PS00688">
    <property type="entry name" value="SIGMA54_INTERACT_3"/>
    <property type="match status" value="1"/>
</dbReference>
<dbReference type="InterPro" id="IPR027417">
    <property type="entry name" value="P-loop_NTPase"/>
</dbReference>
<dbReference type="SMART" id="SM00382">
    <property type="entry name" value="AAA"/>
    <property type="match status" value="1"/>
</dbReference>
<keyword evidence="1" id="KW-0547">Nucleotide-binding</keyword>
<proteinExistence type="predicted"/>
<dbReference type="InterPro" id="IPR002078">
    <property type="entry name" value="Sigma_54_int"/>
</dbReference>
<dbReference type="SUPFAM" id="SSF52540">
    <property type="entry name" value="P-loop containing nucleoside triphosphate hydrolases"/>
    <property type="match status" value="1"/>
</dbReference>
<evidence type="ECO:0000256" key="2">
    <source>
        <dbReference type="ARBA" id="ARBA00022840"/>
    </source>
</evidence>
<dbReference type="GO" id="GO:0005524">
    <property type="term" value="F:ATP binding"/>
    <property type="evidence" value="ECO:0007669"/>
    <property type="project" value="UniProtKB-KW"/>
</dbReference>
<dbReference type="CDD" id="cd00009">
    <property type="entry name" value="AAA"/>
    <property type="match status" value="1"/>
</dbReference>
<dbReference type="GO" id="GO:0003677">
    <property type="term" value="F:DNA binding"/>
    <property type="evidence" value="ECO:0007669"/>
    <property type="project" value="UniProtKB-KW"/>
</dbReference>
<dbReference type="OrthoDB" id="9771372at2"/>
<accession>A0A1H4J0L5</accession>
<keyword evidence="5" id="KW-0804">Transcription</keyword>
<keyword evidence="4" id="KW-0238">DNA-binding</keyword>
<sequence>MNTPVGNSSRFQEVLQDVYAVADAQCAVLIQGETGTGKEVIARCVHDFSPRRNGPFVALNCAALPAALLESELFGHERGAFTGAVTQTVGRFLSANGGTLFLDELGDMPLELQPKLLRVLQEQTFERLGSTRSIHADVRIVAATNQDLAQMVEDGRFRADLFYRLSVFPIQLPALRDRAEDIEALCNHFLKRVVAKAGKQHLVIPKELLDALERYHWPGNIRELQNFIERAVIVSSGSVLTPRAAEMRKLVETSGAGTRHTLLGVERDHILQILDKTSWIIGGPRGAAARLGLPRTTLISKMQRLGIERSGDIDIGRMALSGGARLNSSFA</sequence>
<dbReference type="GO" id="GO:0016829">
    <property type="term" value="F:lyase activity"/>
    <property type="evidence" value="ECO:0007669"/>
    <property type="project" value="UniProtKB-KW"/>
</dbReference>
<feature type="domain" description="Sigma-54 factor interaction" evidence="6">
    <location>
        <begin position="4"/>
        <end position="233"/>
    </location>
</feature>
<dbReference type="FunFam" id="3.40.50.300:FF:000006">
    <property type="entry name" value="DNA-binding transcriptional regulator NtrC"/>
    <property type="match status" value="1"/>
</dbReference>
<keyword evidence="3" id="KW-0805">Transcription regulation</keyword>
<dbReference type="Pfam" id="PF25601">
    <property type="entry name" value="AAA_lid_14"/>
    <property type="match status" value="1"/>
</dbReference>
<dbReference type="InterPro" id="IPR058031">
    <property type="entry name" value="AAA_lid_NorR"/>
</dbReference>
<dbReference type="PANTHER" id="PTHR32071">
    <property type="entry name" value="TRANSCRIPTIONAL REGULATORY PROTEIN"/>
    <property type="match status" value="1"/>
</dbReference>
<evidence type="ECO:0000256" key="4">
    <source>
        <dbReference type="ARBA" id="ARBA00023125"/>
    </source>
</evidence>
<dbReference type="InterPro" id="IPR025944">
    <property type="entry name" value="Sigma_54_int_dom_CS"/>
</dbReference>
<evidence type="ECO:0000256" key="5">
    <source>
        <dbReference type="ARBA" id="ARBA00023163"/>
    </source>
</evidence>
<dbReference type="Proteomes" id="UP000182409">
    <property type="component" value="Unassembled WGS sequence"/>
</dbReference>
<dbReference type="InterPro" id="IPR009057">
    <property type="entry name" value="Homeodomain-like_sf"/>
</dbReference>
<dbReference type="EMBL" id="FNSD01000001">
    <property type="protein sequence ID" value="SEB39849.1"/>
    <property type="molecule type" value="Genomic_DNA"/>
</dbReference>